<evidence type="ECO:0000256" key="5">
    <source>
        <dbReference type="ARBA" id="ARBA00023136"/>
    </source>
</evidence>
<keyword evidence="3 6" id="KW-0812">Transmembrane</keyword>
<feature type="transmembrane region" description="Helical" evidence="6">
    <location>
        <begin position="62"/>
        <end position="82"/>
    </location>
</feature>
<sequence length="306" mass="30791">MIGRVVLDTLVTGLPLVPVFLGIYTVFRVRADFDLTVEGSFALGGAVTAIAAVSGLPPLAALPLGALAGGVAGLVTAGLHLWLRVPVLLAGLVMSIGLFSVTLHVLGAPTLSLLVADTLSAEASGYAGSPDLAISVLLGLIVLVVLAGYALLMRTEIGLALRASGVNAGMARSQGVNDRAVLALALFLSNALAGLGAGLLVQTQGYADVNMGVGIFVAGVGAVLLGELLLRPSGSKVLRIVACVLAGTLLYRLILVGALRIGLPAGDLRGVTALTLVIAVAAERYLGGALRKVRVAGLVSTVRRAS</sequence>
<keyword evidence="2" id="KW-1003">Cell membrane</keyword>
<name>A0ABX1J8M8_9PSEU</name>
<dbReference type="InterPro" id="IPR001851">
    <property type="entry name" value="ABC_transp_permease"/>
</dbReference>
<feature type="transmembrane region" description="Helical" evidence="6">
    <location>
        <begin position="6"/>
        <end position="27"/>
    </location>
</feature>
<dbReference type="Pfam" id="PF02653">
    <property type="entry name" value="BPD_transp_2"/>
    <property type="match status" value="1"/>
</dbReference>
<feature type="transmembrane region" description="Helical" evidence="6">
    <location>
        <begin position="268"/>
        <end position="286"/>
    </location>
</feature>
<keyword evidence="4 6" id="KW-1133">Transmembrane helix</keyword>
<reference evidence="7 8" key="1">
    <citation type="submission" date="2020-04" db="EMBL/GenBank/DDBJ databases">
        <title>Novel species.</title>
        <authorList>
            <person name="Teo W.F.A."/>
            <person name="Lipun K."/>
            <person name="Srisuk N."/>
            <person name="Duangmal K."/>
        </authorList>
    </citation>
    <scope>NUCLEOTIDE SEQUENCE [LARGE SCALE GENOMIC DNA]</scope>
    <source>
        <strain evidence="7 8">K13G38</strain>
    </source>
</reference>
<organism evidence="7 8">
    <name type="scientific">Amycolatopsis acididurans</name>
    <dbReference type="NCBI Taxonomy" id="2724524"/>
    <lineage>
        <taxon>Bacteria</taxon>
        <taxon>Bacillati</taxon>
        <taxon>Actinomycetota</taxon>
        <taxon>Actinomycetes</taxon>
        <taxon>Pseudonocardiales</taxon>
        <taxon>Pseudonocardiaceae</taxon>
        <taxon>Amycolatopsis</taxon>
    </lineage>
</organism>
<feature type="transmembrane region" description="Helical" evidence="6">
    <location>
        <begin position="180"/>
        <end position="201"/>
    </location>
</feature>
<dbReference type="CDD" id="cd06574">
    <property type="entry name" value="TM_PBP1_branched-chain-AA_like"/>
    <property type="match status" value="1"/>
</dbReference>
<dbReference type="EMBL" id="JAAXLS010000010">
    <property type="protein sequence ID" value="NKQ54736.1"/>
    <property type="molecule type" value="Genomic_DNA"/>
</dbReference>
<comment type="caution">
    <text evidence="7">The sequence shown here is derived from an EMBL/GenBank/DDBJ whole genome shotgun (WGS) entry which is preliminary data.</text>
</comment>
<feature type="transmembrane region" description="Helical" evidence="6">
    <location>
        <begin position="39"/>
        <end position="56"/>
    </location>
</feature>
<feature type="transmembrane region" description="Helical" evidence="6">
    <location>
        <begin position="213"/>
        <end position="230"/>
    </location>
</feature>
<evidence type="ECO:0000256" key="4">
    <source>
        <dbReference type="ARBA" id="ARBA00022989"/>
    </source>
</evidence>
<keyword evidence="5 6" id="KW-0472">Membrane</keyword>
<evidence type="ECO:0000256" key="1">
    <source>
        <dbReference type="ARBA" id="ARBA00004651"/>
    </source>
</evidence>
<evidence type="ECO:0000256" key="2">
    <source>
        <dbReference type="ARBA" id="ARBA00022475"/>
    </source>
</evidence>
<comment type="subcellular location">
    <subcellularLocation>
        <location evidence="1">Cell membrane</location>
        <topology evidence="1">Multi-pass membrane protein</topology>
    </subcellularLocation>
</comment>
<accession>A0ABX1J8M8</accession>
<proteinExistence type="predicted"/>
<dbReference type="Proteomes" id="UP000715441">
    <property type="component" value="Unassembled WGS sequence"/>
</dbReference>
<dbReference type="RefSeq" id="WP_168516932.1">
    <property type="nucleotide sequence ID" value="NZ_JAAXLS010000010.1"/>
</dbReference>
<evidence type="ECO:0000313" key="8">
    <source>
        <dbReference type="Proteomes" id="UP000715441"/>
    </source>
</evidence>
<evidence type="ECO:0000256" key="6">
    <source>
        <dbReference type="SAM" id="Phobius"/>
    </source>
</evidence>
<feature type="transmembrane region" description="Helical" evidence="6">
    <location>
        <begin position="237"/>
        <end position="262"/>
    </location>
</feature>
<gene>
    <name evidence="7" type="ORF">HFP15_17780</name>
</gene>
<dbReference type="PANTHER" id="PTHR32196:SF69">
    <property type="entry name" value="BRANCHED-CHAIN AMINO ACID TRANSPORT SYSTEM, PERMEASE PROTEIN"/>
    <property type="match status" value="1"/>
</dbReference>
<feature type="transmembrane region" description="Helical" evidence="6">
    <location>
        <begin position="89"/>
        <end position="112"/>
    </location>
</feature>
<protein>
    <submittedName>
        <fullName evidence="7">ABC transporter permease</fullName>
    </submittedName>
</protein>
<evidence type="ECO:0000313" key="7">
    <source>
        <dbReference type="EMBL" id="NKQ54736.1"/>
    </source>
</evidence>
<feature type="transmembrane region" description="Helical" evidence="6">
    <location>
        <begin position="132"/>
        <end position="152"/>
    </location>
</feature>
<keyword evidence="8" id="KW-1185">Reference proteome</keyword>
<evidence type="ECO:0000256" key="3">
    <source>
        <dbReference type="ARBA" id="ARBA00022692"/>
    </source>
</evidence>
<dbReference type="PANTHER" id="PTHR32196">
    <property type="entry name" value="ABC TRANSPORTER PERMEASE PROTEIN YPHD-RELATED-RELATED"/>
    <property type="match status" value="1"/>
</dbReference>